<evidence type="ECO:0000313" key="2">
    <source>
        <dbReference type="EMBL" id="EEH06991.1"/>
    </source>
</evidence>
<dbReference type="RefSeq" id="XP_045287472.1">
    <property type="nucleotide sequence ID" value="XM_045432260.1"/>
</dbReference>
<keyword evidence="3" id="KW-1185">Reference proteome</keyword>
<dbReference type="EMBL" id="GG663368">
    <property type="protein sequence ID" value="EEH06991.1"/>
    <property type="molecule type" value="Genomic_DNA"/>
</dbReference>
<sequence length="179" mass="19545">MFAFSSADGNDEQRSHYGVQTTEELSSLHRRACEQYDQSKTMRKIPGKRCRKNKSNLGPAACIGAGMALTMSLNSKTVELMRTLPSSSRKFFCGPKLSGQKRETDLANNFATQLDHRAFSAISHLAQMQIGKGESLPIILRGSSSGLQRGPAEGCRGWSLSAVLGQSGFVTLHCNLSYR</sequence>
<dbReference type="HOGENOM" id="CLU_1503057_0_0_1"/>
<reference evidence="2" key="1">
    <citation type="submission" date="2009-02" db="EMBL/GenBank/DDBJ databases">
        <title>The Genome Sequence of Ajellomyces capsulatus strain G186AR.</title>
        <authorList>
            <consortium name="The Broad Institute Genome Sequencing Platform"/>
            <person name="Champion M."/>
            <person name="Cuomo C."/>
            <person name="Ma L.-J."/>
            <person name="Henn M.R."/>
            <person name="Sil A."/>
            <person name="Goldman B."/>
            <person name="Young S.K."/>
            <person name="Kodira C.D."/>
            <person name="Zeng Q."/>
            <person name="Koehrsen M."/>
            <person name="Alvarado L."/>
            <person name="Berlin A."/>
            <person name="Borenstein D."/>
            <person name="Chen Z."/>
            <person name="Engels R."/>
            <person name="Freedman E."/>
            <person name="Gellesch M."/>
            <person name="Goldberg J."/>
            <person name="Griggs A."/>
            <person name="Gujja S."/>
            <person name="Heiman D."/>
            <person name="Hepburn T."/>
            <person name="Howarth C."/>
            <person name="Jen D."/>
            <person name="Larson L."/>
            <person name="Lewis B."/>
            <person name="Mehta T."/>
            <person name="Park D."/>
            <person name="Pearson M."/>
            <person name="Roberts A."/>
            <person name="Saif S."/>
            <person name="Shea T."/>
            <person name="Shenoy N."/>
            <person name="Sisk P."/>
            <person name="Stolte C."/>
            <person name="Sykes S."/>
            <person name="Walk T."/>
            <person name="White J."/>
            <person name="Yandava C."/>
            <person name="Klein B."/>
            <person name="McEwen J.G."/>
            <person name="Puccia R."/>
            <person name="Goldman G.H."/>
            <person name="Felipe M.S."/>
            <person name="Nino-Vega G."/>
            <person name="San-Blas G."/>
            <person name="Taylor J."/>
            <person name="Mendoza L."/>
            <person name="Galagan J."/>
            <person name="Nusbaum C."/>
            <person name="Birren B."/>
        </authorList>
    </citation>
    <scope>NUCLEOTIDE SEQUENCE</scope>
    <source>
        <strain evidence="2">G186AR</strain>
    </source>
</reference>
<dbReference type="Proteomes" id="UP000001631">
    <property type="component" value="Unassembled WGS sequence"/>
</dbReference>
<dbReference type="InParanoid" id="C0NPY1"/>
<evidence type="ECO:0000256" key="1">
    <source>
        <dbReference type="SAM" id="MobiDB-lite"/>
    </source>
</evidence>
<organism evidence="2 3">
    <name type="scientific">Ajellomyces capsulatus (strain G186AR / H82 / ATCC MYA-2454 / RMSCC 2432)</name>
    <name type="common">Darling's disease fungus</name>
    <name type="synonym">Histoplasma capsulatum</name>
    <dbReference type="NCBI Taxonomy" id="447093"/>
    <lineage>
        <taxon>Eukaryota</taxon>
        <taxon>Fungi</taxon>
        <taxon>Dikarya</taxon>
        <taxon>Ascomycota</taxon>
        <taxon>Pezizomycotina</taxon>
        <taxon>Eurotiomycetes</taxon>
        <taxon>Eurotiomycetidae</taxon>
        <taxon>Onygenales</taxon>
        <taxon>Ajellomycetaceae</taxon>
        <taxon>Histoplasma</taxon>
    </lineage>
</organism>
<dbReference type="VEuPathDB" id="FungiDB:I7I50_04561"/>
<gene>
    <name evidence="2" type="ORF">HCBG_05211</name>
</gene>
<protein>
    <submittedName>
        <fullName evidence="2">Uncharacterized protein</fullName>
    </submittedName>
</protein>
<name>C0NPY1_AJECG</name>
<feature type="region of interest" description="Disordered" evidence="1">
    <location>
        <begin position="1"/>
        <end position="24"/>
    </location>
</feature>
<dbReference type="GeneID" id="69038227"/>
<dbReference type="AlphaFoldDB" id="C0NPY1"/>
<proteinExistence type="predicted"/>
<evidence type="ECO:0000313" key="3">
    <source>
        <dbReference type="Proteomes" id="UP000001631"/>
    </source>
</evidence>
<accession>C0NPY1</accession>